<name>A0A1Z4JA68_LEPBY</name>
<reference evidence="1 2" key="1">
    <citation type="submission" date="2017-06" db="EMBL/GenBank/DDBJ databases">
        <title>Genome sequencing of cyanobaciteial culture collection at National Institute for Environmental Studies (NIES).</title>
        <authorList>
            <person name="Hirose Y."/>
            <person name="Shimura Y."/>
            <person name="Fujisawa T."/>
            <person name="Nakamura Y."/>
            <person name="Kawachi M."/>
        </authorList>
    </citation>
    <scope>NUCLEOTIDE SEQUENCE [LARGE SCALE GENOMIC DNA]</scope>
    <source>
        <strain evidence="1 2">NIES-2135</strain>
    </source>
</reference>
<keyword evidence="2" id="KW-1185">Reference proteome</keyword>
<proteinExistence type="predicted"/>
<organism evidence="1 2">
    <name type="scientific">Leptolyngbya boryana NIES-2135</name>
    <dbReference type="NCBI Taxonomy" id="1973484"/>
    <lineage>
        <taxon>Bacteria</taxon>
        <taxon>Bacillati</taxon>
        <taxon>Cyanobacteriota</taxon>
        <taxon>Cyanophyceae</taxon>
        <taxon>Leptolyngbyales</taxon>
        <taxon>Leptolyngbyaceae</taxon>
        <taxon>Leptolyngbya group</taxon>
        <taxon>Leptolyngbya</taxon>
    </lineage>
</organism>
<sequence>MITAVGARAVDEISKLFGEEIPEIIKAELLAKAKTVRKTTLEEISHQAMSPLQKSYCPMELYFFKKEPQEREAPRLSLLQNLPGGYLNRVSTRILND</sequence>
<evidence type="ECO:0000313" key="1">
    <source>
        <dbReference type="EMBL" id="BAY53327.1"/>
    </source>
</evidence>
<protein>
    <submittedName>
        <fullName evidence="1">Uncharacterized protein</fullName>
    </submittedName>
</protein>
<evidence type="ECO:0000313" key="2">
    <source>
        <dbReference type="Proteomes" id="UP000217895"/>
    </source>
</evidence>
<dbReference type="Proteomes" id="UP000217895">
    <property type="component" value="Chromosome"/>
</dbReference>
<accession>A0A1Z4JA68</accession>
<dbReference type="EMBL" id="AP018203">
    <property type="protein sequence ID" value="BAY53327.1"/>
    <property type="molecule type" value="Genomic_DNA"/>
</dbReference>
<gene>
    <name evidence="1" type="ORF">NIES2135_01290</name>
</gene>
<dbReference type="AlphaFoldDB" id="A0A1Z4JA68"/>